<protein>
    <recommendedName>
        <fullName evidence="1">DUF7878 domain-containing protein</fullName>
    </recommendedName>
</protein>
<evidence type="ECO:0000259" key="1">
    <source>
        <dbReference type="Pfam" id="PF25297"/>
    </source>
</evidence>
<reference evidence="2 3" key="1">
    <citation type="submission" date="2020-08" db="EMBL/GenBank/DDBJ databases">
        <title>Sequencing the genomes of 1000 actinobacteria strains.</title>
        <authorList>
            <person name="Klenk H.-P."/>
        </authorList>
    </citation>
    <scope>NUCLEOTIDE SEQUENCE [LARGE SCALE GENOMIC DNA]</scope>
    <source>
        <strain evidence="2 3">DSM 44230</strain>
    </source>
</reference>
<organism evidence="2 3">
    <name type="scientific">Crossiella cryophila</name>
    <dbReference type="NCBI Taxonomy" id="43355"/>
    <lineage>
        <taxon>Bacteria</taxon>
        <taxon>Bacillati</taxon>
        <taxon>Actinomycetota</taxon>
        <taxon>Actinomycetes</taxon>
        <taxon>Pseudonocardiales</taxon>
        <taxon>Pseudonocardiaceae</taxon>
        <taxon>Crossiella</taxon>
    </lineage>
</organism>
<comment type="caution">
    <text evidence="2">The sequence shown here is derived from an EMBL/GenBank/DDBJ whole genome shotgun (WGS) entry which is preliminary data.</text>
</comment>
<dbReference type="Pfam" id="PF25297">
    <property type="entry name" value="DUF7878"/>
    <property type="match status" value="1"/>
</dbReference>
<dbReference type="InterPro" id="IPR057200">
    <property type="entry name" value="DUF7878"/>
</dbReference>
<name>A0A7W7C5S8_9PSEU</name>
<dbReference type="AlphaFoldDB" id="A0A7W7C5S8"/>
<keyword evidence="3" id="KW-1185">Reference proteome</keyword>
<accession>A0A7W7C5S8</accession>
<proteinExistence type="predicted"/>
<feature type="domain" description="DUF7878" evidence="1">
    <location>
        <begin position="25"/>
        <end position="126"/>
    </location>
</feature>
<evidence type="ECO:0000313" key="3">
    <source>
        <dbReference type="Proteomes" id="UP000533598"/>
    </source>
</evidence>
<dbReference type="EMBL" id="JACHMH010000001">
    <property type="protein sequence ID" value="MBB4673936.1"/>
    <property type="molecule type" value="Genomic_DNA"/>
</dbReference>
<sequence length="138" mass="14906">MVELELTGLAGPGSGGHSAAEISENVEGTLRLLDDGRELYAEQDFPVVKLAAALRRWLAVPAAGRASFSFDDDSFAMSQGVLVIDRVPDGWRFGSVYAPGEFSAALPDTAADQVVLIFLATLRREFAQLLGRELEQYC</sequence>
<evidence type="ECO:0000313" key="2">
    <source>
        <dbReference type="EMBL" id="MBB4673936.1"/>
    </source>
</evidence>
<dbReference type="Proteomes" id="UP000533598">
    <property type="component" value="Unassembled WGS sequence"/>
</dbReference>
<dbReference type="RefSeq" id="WP_184999989.1">
    <property type="nucleotide sequence ID" value="NZ_BAAAUI010000013.1"/>
</dbReference>
<gene>
    <name evidence="2" type="ORF">HNR67_000054</name>
</gene>